<evidence type="ECO:0000256" key="2">
    <source>
        <dbReference type="ARBA" id="ARBA00022695"/>
    </source>
</evidence>
<comment type="caution">
    <text evidence="4">The sequence shown here is derived from an EMBL/GenBank/DDBJ whole genome shotgun (WGS) entry which is preliminary data.</text>
</comment>
<dbReference type="PANTHER" id="PTHR43584:SF8">
    <property type="entry name" value="N-ACETYLMURAMATE ALPHA-1-PHOSPHATE URIDYLYLTRANSFERASE"/>
    <property type="match status" value="1"/>
</dbReference>
<evidence type="ECO:0000259" key="3">
    <source>
        <dbReference type="Pfam" id="PF00483"/>
    </source>
</evidence>
<sequence length="229" mass="25036">MAGAMTRAMILAAGRGERLRPYTDHLPKPLLEVGGKPLIVRHLESLAAAGVREVIINIGHLGDLIVERLGHQWRGLRIIYSDERSGRLETGGALIRALPQLGDAPFLLVNGDICTDFPWDSLLQPSLASVYLVLVPNPSHHPAGDFALNAGMVALQGEERHTYAGIARINPALLRGYPEQSAPLAPWLRQWIAAGVVEGTLYQGIWTDVGTPERWQVAQEICRVRQDGI</sequence>
<reference evidence="4 5" key="1">
    <citation type="journal article" date="2021" name="ISME J.">
        <title>Genomic evolution of the class Acidithiobacillia: deep-branching Proteobacteria living in extreme acidic conditions.</title>
        <authorList>
            <person name="Moya-Beltran A."/>
            <person name="Beard S."/>
            <person name="Rojas-Villalobos C."/>
            <person name="Issotta F."/>
            <person name="Gallardo Y."/>
            <person name="Ulloa R."/>
            <person name="Giaveno A."/>
            <person name="Degli Esposti M."/>
            <person name="Johnson D.B."/>
            <person name="Quatrini R."/>
        </authorList>
    </citation>
    <scope>NUCLEOTIDE SEQUENCE [LARGE SCALE GENOMIC DNA]</scope>
    <source>
        <strain evidence="4 5">RW2</strain>
    </source>
</reference>
<organism evidence="4 5">
    <name type="scientific">Acidithiobacillus sulfurivorans</name>
    <dbReference type="NCBI Taxonomy" id="1958756"/>
    <lineage>
        <taxon>Bacteria</taxon>
        <taxon>Pseudomonadati</taxon>
        <taxon>Pseudomonadota</taxon>
        <taxon>Acidithiobacillia</taxon>
        <taxon>Acidithiobacillales</taxon>
        <taxon>Acidithiobacillaceae</taxon>
        <taxon>Acidithiobacillus</taxon>
    </lineage>
</organism>
<evidence type="ECO:0000313" key="4">
    <source>
        <dbReference type="EMBL" id="MBU2761382.1"/>
    </source>
</evidence>
<dbReference type="Pfam" id="PF00483">
    <property type="entry name" value="NTP_transferase"/>
    <property type="match status" value="1"/>
</dbReference>
<evidence type="ECO:0000256" key="1">
    <source>
        <dbReference type="ARBA" id="ARBA00022679"/>
    </source>
</evidence>
<dbReference type="InterPro" id="IPR005835">
    <property type="entry name" value="NTP_transferase_dom"/>
</dbReference>
<dbReference type="PANTHER" id="PTHR43584">
    <property type="entry name" value="NUCLEOTIDYL TRANSFERASE"/>
    <property type="match status" value="1"/>
</dbReference>
<accession>A0ABS6A1Y0</accession>
<keyword evidence="5" id="KW-1185">Reference proteome</keyword>
<dbReference type="EMBL" id="JAAOMP010000156">
    <property type="protein sequence ID" value="MBU2761382.1"/>
    <property type="molecule type" value="Genomic_DNA"/>
</dbReference>
<dbReference type="CDD" id="cd06422">
    <property type="entry name" value="NTP_transferase_like_1"/>
    <property type="match status" value="1"/>
</dbReference>
<dbReference type="InterPro" id="IPR029044">
    <property type="entry name" value="Nucleotide-diphossugar_trans"/>
</dbReference>
<dbReference type="SUPFAM" id="SSF53448">
    <property type="entry name" value="Nucleotide-diphospho-sugar transferases"/>
    <property type="match status" value="1"/>
</dbReference>
<name>A0ABS6A1Y0_9PROT</name>
<protein>
    <submittedName>
        <fullName evidence="4">Nucleotidyltransferase family protein</fullName>
    </submittedName>
</protein>
<keyword evidence="2" id="KW-0548">Nucleotidyltransferase</keyword>
<dbReference type="Proteomes" id="UP000755654">
    <property type="component" value="Unassembled WGS sequence"/>
</dbReference>
<dbReference type="InterPro" id="IPR050065">
    <property type="entry name" value="GlmU-like"/>
</dbReference>
<feature type="domain" description="Nucleotidyl transferase" evidence="3">
    <location>
        <begin position="8"/>
        <end position="124"/>
    </location>
</feature>
<gene>
    <name evidence="4" type="ORF">HAP95_14705</name>
</gene>
<dbReference type="Gene3D" id="3.90.550.10">
    <property type="entry name" value="Spore Coat Polysaccharide Biosynthesis Protein SpsA, Chain A"/>
    <property type="match status" value="1"/>
</dbReference>
<keyword evidence="1" id="KW-0808">Transferase</keyword>
<proteinExistence type="predicted"/>
<evidence type="ECO:0000313" key="5">
    <source>
        <dbReference type="Proteomes" id="UP000755654"/>
    </source>
</evidence>